<feature type="transmembrane region" description="Helical" evidence="1">
    <location>
        <begin position="12"/>
        <end position="30"/>
    </location>
</feature>
<sequence>MGTLQKSVTQEKAAWGVICWPFVCLFLPALSRSSCLAHSSSIPSGVEEPSFRATPSEPLFFRTCSLFHTPPLHHTLLSAVATQTDNFPFPFPAGQGSCFQVIHFPTPWFSGLGTWGNGPEEELSVPARFTICRRWPLAAGPAGLVLGSGL</sequence>
<comment type="caution">
    <text evidence="2">The sequence shown here is derived from an EMBL/GenBank/DDBJ whole genome shotgun (WGS) entry which is preliminary data.</text>
</comment>
<evidence type="ECO:0000313" key="3">
    <source>
        <dbReference type="Proteomes" id="UP000813444"/>
    </source>
</evidence>
<evidence type="ECO:0000256" key="1">
    <source>
        <dbReference type="SAM" id="Phobius"/>
    </source>
</evidence>
<dbReference type="AlphaFoldDB" id="A0A8K0WUD3"/>
<keyword evidence="3" id="KW-1185">Reference proteome</keyword>
<organism evidence="2 3">
    <name type="scientific">Stachybotrys elegans</name>
    <dbReference type="NCBI Taxonomy" id="80388"/>
    <lineage>
        <taxon>Eukaryota</taxon>
        <taxon>Fungi</taxon>
        <taxon>Dikarya</taxon>
        <taxon>Ascomycota</taxon>
        <taxon>Pezizomycotina</taxon>
        <taxon>Sordariomycetes</taxon>
        <taxon>Hypocreomycetidae</taxon>
        <taxon>Hypocreales</taxon>
        <taxon>Stachybotryaceae</taxon>
        <taxon>Stachybotrys</taxon>
    </lineage>
</organism>
<protein>
    <submittedName>
        <fullName evidence="2">Uncharacterized protein</fullName>
    </submittedName>
</protein>
<proteinExistence type="predicted"/>
<evidence type="ECO:0000313" key="2">
    <source>
        <dbReference type="EMBL" id="KAH7323058.1"/>
    </source>
</evidence>
<dbReference type="EMBL" id="JAGPNK010000004">
    <property type="protein sequence ID" value="KAH7323058.1"/>
    <property type="molecule type" value="Genomic_DNA"/>
</dbReference>
<keyword evidence="1" id="KW-0812">Transmembrane</keyword>
<reference evidence="2" key="1">
    <citation type="journal article" date="2021" name="Nat. Commun.">
        <title>Genetic determinants of endophytism in the Arabidopsis root mycobiome.</title>
        <authorList>
            <person name="Mesny F."/>
            <person name="Miyauchi S."/>
            <person name="Thiergart T."/>
            <person name="Pickel B."/>
            <person name="Atanasova L."/>
            <person name="Karlsson M."/>
            <person name="Huettel B."/>
            <person name="Barry K.W."/>
            <person name="Haridas S."/>
            <person name="Chen C."/>
            <person name="Bauer D."/>
            <person name="Andreopoulos W."/>
            <person name="Pangilinan J."/>
            <person name="LaButti K."/>
            <person name="Riley R."/>
            <person name="Lipzen A."/>
            <person name="Clum A."/>
            <person name="Drula E."/>
            <person name="Henrissat B."/>
            <person name="Kohler A."/>
            <person name="Grigoriev I.V."/>
            <person name="Martin F.M."/>
            <person name="Hacquard S."/>
        </authorList>
    </citation>
    <scope>NUCLEOTIDE SEQUENCE</scope>
    <source>
        <strain evidence="2">MPI-CAGE-CH-0235</strain>
    </source>
</reference>
<keyword evidence="1" id="KW-1133">Transmembrane helix</keyword>
<name>A0A8K0WUD3_9HYPO</name>
<keyword evidence="1" id="KW-0472">Membrane</keyword>
<accession>A0A8K0WUD3</accession>
<dbReference type="Proteomes" id="UP000813444">
    <property type="component" value="Unassembled WGS sequence"/>
</dbReference>
<gene>
    <name evidence="2" type="ORF">B0I35DRAFT_192662</name>
</gene>